<gene>
    <name evidence="3" type="ORF">JF290_13050</name>
</gene>
<keyword evidence="4" id="KW-1185">Reference proteome</keyword>
<keyword evidence="3" id="KW-0282">Flagellum</keyword>
<evidence type="ECO:0000313" key="4">
    <source>
        <dbReference type="Proteomes" id="UP000619079"/>
    </source>
</evidence>
<feature type="region of interest" description="Disordered" evidence="1">
    <location>
        <begin position="57"/>
        <end position="169"/>
    </location>
</feature>
<protein>
    <submittedName>
        <fullName evidence="3">Flagellar hook-length control protein FliK</fullName>
    </submittedName>
</protein>
<feature type="region of interest" description="Disordered" evidence="1">
    <location>
        <begin position="193"/>
        <end position="222"/>
    </location>
</feature>
<feature type="region of interest" description="Disordered" evidence="1">
    <location>
        <begin position="1"/>
        <end position="39"/>
    </location>
</feature>
<name>A0A8J7LWN4_9RHOB</name>
<dbReference type="InterPro" id="IPR038610">
    <property type="entry name" value="FliK-like_C_sf"/>
</dbReference>
<feature type="compositionally biased region" description="Acidic residues" evidence="1">
    <location>
        <begin position="72"/>
        <end position="85"/>
    </location>
</feature>
<comment type="caution">
    <text evidence="3">The sequence shown here is derived from an EMBL/GenBank/DDBJ whole genome shotgun (WGS) entry which is preliminary data.</text>
</comment>
<evidence type="ECO:0000256" key="1">
    <source>
        <dbReference type="SAM" id="MobiDB-lite"/>
    </source>
</evidence>
<dbReference type="CDD" id="cd17470">
    <property type="entry name" value="T3SS_Flik_C"/>
    <property type="match status" value="1"/>
</dbReference>
<feature type="domain" description="Flagellar hook-length control protein-like C-terminal" evidence="2">
    <location>
        <begin position="406"/>
        <end position="482"/>
    </location>
</feature>
<feature type="compositionally biased region" description="Basic and acidic residues" evidence="1">
    <location>
        <begin position="144"/>
        <end position="161"/>
    </location>
</feature>
<organism evidence="3 4">
    <name type="scientific">Sedimentitalea arenosa</name>
    <dbReference type="NCBI Taxonomy" id="2798803"/>
    <lineage>
        <taxon>Bacteria</taxon>
        <taxon>Pseudomonadati</taxon>
        <taxon>Pseudomonadota</taxon>
        <taxon>Alphaproteobacteria</taxon>
        <taxon>Rhodobacterales</taxon>
        <taxon>Paracoccaceae</taxon>
        <taxon>Sedimentitalea</taxon>
    </lineage>
</organism>
<feature type="region of interest" description="Disordered" evidence="1">
    <location>
        <begin position="481"/>
        <end position="523"/>
    </location>
</feature>
<dbReference type="Pfam" id="PF02120">
    <property type="entry name" value="Flg_hook"/>
    <property type="match status" value="1"/>
</dbReference>
<sequence>MQTESIHPLMSVKGQPAASTGSLKTGHGWVSGSDKSAPKAAATFGSVFAQVSTSGEAVEMPTTIGDPQVAEAEPDVSEDAEEESDDSLRLERKTDPEETDDLIEWPLPDTGVPQEGRTDVNSSATRQPEKGPQQAIERVASQVRTDKVESTRSPDVARTEKSGAISQHQTVAMTDVSLQPGFEPSVEIVSANVSLPEPQRETEGHFVSPTESKENAARSASEMRNHNGLQTPVVAVASSPLEAPENDKTHSEFRPSKSVFEADIGIKTSSANSPRVASAGVTEPMLLVPGVDRENPKGHARKEIPSLDLASPVNLTAVSNSSALTSIQPVTIERDRISSLADMTARQALATGEAGGLGLQVQTLDGESILHVLPRSDMTMMQPAAPQIDFSAIRPEVVRNAAANAVEVLVRQPGQSVDISLDPKELGRVRMALSTSETGMTVVITAERPETQELMRRNIDQLAQEFQSLGYENMSFEFQGESAGRDGASDSSPSDTRPDHDAVESARTPKAYRLASTGLDLRL</sequence>
<feature type="compositionally biased region" description="Basic and acidic residues" evidence="1">
    <location>
        <begin position="86"/>
        <end position="96"/>
    </location>
</feature>
<proteinExistence type="predicted"/>
<keyword evidence="3" id="KW-0966">Cell projection</keyword>
<keyword evidence="3" id="KW-0969">Cilium</keyword>
<evidence type="ECO:0000259" key="2">
    <source>
        <dbReference type="Pfam" id="PF02120"/>
    </source>
</evidence>
<dbReference type="AlphaFoldDB" id="A0A8J7LWN4"/>
<feature type="compositionally biased region" description="Basic and acidic residues" evidence="1">
    <location>
        <begin position="211"/>
        <end position="222"/>
    </location>
</feature>
<evidence type="ECO:0000313" key="3">
    <source>
        <dbReference type="EMBL" id="MBJ6372456.1"/>
    </source>
</evidence>
<dbReference type="Proteomes" id="UP000619079">
    <property type="component" value="Unassembled WGS sequence"/>
</dbReference>
<dbReference type="RefSeq" id="WP_199025332.1">
    <property type="nucleotide sequence ID" value="NZ_JAELVR010000008.1"/>
</dbReference>
<dbReference type="EMBL" id="JAELVR010000008">
    <property type="protein sequence ID" value="MBJ6372456.1"/>
    <property type="molecule type" value="Genomic_DNA"/>
</dbReference>
<dbReference type="Gene3D" id="3.30.750.140">
    <property type="match status" value="1"/>
</dbReference>
<accession>A0A8J7LWN4</accession>
<reference evidence="3" key="1">
    <citation type="submission" date="2020-12" db="EMBL/GenBank/DDBJ databases">
        <title>Sedimentitalea sp. nov., isolated from sand in Incheon.</title>
        <authorList>
            <person name="Kim W."/>
        </authorList>
    </citation>
    <scope>NUCLEOTIDE SEQUENCE</scope>
    <source>
        <strain evidence="3">CAU 1593</strain>
    </source>
</reference>
<dbReference type="InterPro" id="IPR021136">
    <property type="entry name" value="Flagellar_hook_control-like_C"/>
</dbReference>